<gene>
    <name evidence="2" type="ORF">T01_8982</name>
</gene>
<reference evidence="2 3" key="1">
    <citation type="submission" date="2015-01" db="EMBL/GenBank/DDBJ databases">
        <title>Evolution of Trichinella species and genotypes.</title>
        <authorList>
            <person name="Korhonen P.K."/>
            <person name="Edoardo P."/>
            <person name="Giuseppe L.R."/>
            <person name="Gasser R.B."/>
        </authorList>
    </citation>
    <scope>NUCLEOTIDE SEQUENCE [LARGE SCALE GENOMIC DNA]</scope>
    <source>
        <strain evidence="2">ISS3</strain>
    </source>
</reference>
<evidence type="ECO:0000313" key="2">
    <source>
        <dbReference type="EMBL" id="KRX88628.1"/>
    </source>
</evidence>
<feature type="region of interest" description="Disordered" evidence="1">
    <location>
        <begin position="34"/>
        <end position="53"/>
    </location>
</feature>
<sequence>MGTINSNKIYSGIEQIKSRDITNEIITGSERFEKVKREESVSRSTASNSMNRP</sequence>
<organism evidence="2 3">
    <name type="scientific">Trichinella spiralis</name>
    <name type="common">Trichina worm</name>
    <dbReference type="NCBI Taxonomy" id="6334"/>
    <lineage>
        <taxon>Eukaryota</taxon>
        <taxon>Metazoa</taxon>
        <taxon>Ecdysozoa</taxon>
        <taxon>Nematoda</taxon>
        <taxon>Enoplea</taxon>
        <taxon>Dorylaimia</taxon>
        <taxon>Trichinellida</taxon>
        <taxon>Trichinellidae</taxon>
        <taxon>Trichinella</taxon>
    </lineage>
</organism>
<accession>A0A0V0XKY9</accession>
<name>A0A0V0XKY9_TRISP</name>
<dbReference type="EMBL" id="JYDH01007170">
    <property type="protein sequence ID" value="KRX88628.1"/>
    <property type="molecule type" value="Genomic_DNA"/>
</dbReference>
<proteinExistence type="predicted"/>
<evidence type="ECO:0000256" key="1">
    <source>
        <dbReference type="SAM" id="MobiDB-lite"/>
    </source>
</evidence>
<feature type="non-terminal residue" evidence="2">
    <location>
        <position position="53"/>
    </location>
</feature>
<keyword evidence="3" id="KW-1185">Reference proteome</keyword>
<feature type="compositionally biased region" description="Polar residues" evidence="1">
    <location>
        <begin position="42"/>
        <end position="53"/>
    </location>
</feature>
<evidence type="ECO:0000313" key="3">
    <source>
        <dbReference type="Proteomes" id="UP000054776"/>
    </source>
</evidence>
<comment type="caution">
    <text evidence="2">The sequence shown here is derived from an EMBL/GenBank/DDBJ whole genome shotgun (WGS) entry which is preliminary data.</text>
</comment>
<protein>
    <submittedName>
        <fullName evidence="2">Uncharacterized protein</fullName>
    </submittedName>
</protein>
<dbReference type="InParanoid" id="A0A0V0XKY9"/>
<dbReference type="AlphaFoldDB" id="A0A0V0XKY9"/>
<dbReference type="Proteomes" id="UP000054776">
    <property type="component" value="Unassembled WGS sequence"/>
</dbReference>